<evidence type="ECO:0008006" key="4">
    <source>
        <dbReference type="Google" id="ProtNLM"/>
    </source>
</evidence>
<feature type="compositionally biased region" description="Acidic residues" evidence="1">
    <location>
        <begin position="78"/>
        <end position="89"/>
    </location>
</feature>
<proteinExistence type="predicted"/>
<dbReference type="AlphaFoldDB" id="A0A2A2L4J4"/>
<sequence>MELRNFPRVASLVCDRHVDYIVDKGRKKWTPASLIERLLERGEKRDNAFAANNNTIDSDDPDSVLPPLQIGEQVELIGEETESETDEEETKQVQCKDEEERMKEEKGSCSCRGRVEDVEWVPYAVLDFMDGTVSRDIPSNDIVEHSCDDCTPPMHTAGAVVKVRWSDNTIYEAYFRGMIATRDYRVQMQDGSIRLFQRKSLKSRSEMEEASQMCFNYGDESRKRKSDESVE</sequence>
<dbReference type="Proteomes" id="UP000218231">
    <property type="component" value="Unassembled WGS sequence"/>
</dbReference>
<dbReference type="Gene3D" id="3.10.330.70">
    <property type="match status" value="1"/>
</dbReference>
<keyword evidence="3" id="KW-1185">Reference proteome</keyword>
<evidence type="ECO:0000313" key="2">
    <source>
        <dbReference type="EMBL" id="PAV81099.1"/>
    </source>
</evidence>
<name>A0A2A2L4J4_9BILA</name>
<dbReference type="SUPFAM" id="SSF63748">
    <property type="entry name" value="Tudor/PWWP/MBT"/>
    <property type="match status" value="1"/>
</dbReference>
<feature type="compositionally biased region" description="Basic and acidic residues" evidence="1">
    <location>
        <begin position="90"/>
        <end position="102"/>
    </location>
</feature>
<gene>
    <name evidence="2" type="ORF">WR25_24876</name>
</gene>
<feature type="region of interest" description="Disordered" evidence="1">
    <location>
        <begin position="78"/>
        <end position="102"/>
    </location>
</feature>
<organism evidence="2 3">
    <name type="scientific">Diploscapter pachys</name>
    <dbReference type="NCBI Taxonomy" id="2018661"/>
    <lineage>
        <taxon>Eukaryota</taxon>
        <taxon>Metazoa</taxon>
        <taxon>Ecdysozoa</taxon>
        <taxon>Nematoda</taxon>
        <taxon>Chromadorea</taxon>
        <taxon>Rhabditida</taxon>
        <taxon>Rhabditina</taxon>
        <taxon>Rhabditomorpha</taxon>
        <taxon>Rhabditoidea</taxon>
        <taxon>Rhabditidae</taxon>
        <taxon>Diploscapter</taxon>
    </lineage>
</organism>
<comment type="caution">
    <text evidence="2">The sequence shown here is derived from an EMBL/GenBank/DDBJ whole genome shotgun (WGS) entry which is preliminary data.</text>
</comment>
<accession>A0A2A2L4J4</accession>
<evidence type="ECO:0000313" key="3">
    <source>
        <dbReference type="Proteomes" id="UP000218231"/>
    </source>
</evidence>
<dbReference type="STRING" id="2018661.A0A2A2L4J4"/>
<dbReference type="EMBL" id="LIAE01007206">
    <property type="protein sequence ID" value="PAV81099.1"/>
    <property type="molecule type" value="Genomic_DNA"/>
</dbReference>
<evidence type="ECO:0000256" key="1">
    <source>
        <dbReference type="SAM" id="MobiDB-lite"/>
    </source>
</evidence>
<reference evidence="2 3" key="1">
    <citation type="journal article" date="2017" name="Curr. Biol.">
        <title>Genome architecture and evolution of a unichromosomal asexual nematode.</title>
        <authorList>
            <person name="Fradin H."/>
            <person name="Zegar C."/>
            <person name="Gutwein M."/>
            <person name="Lucas J."/>
            <person name="Kovtun M."/>
            <person name="Corcoran D."/>
            <person name="Baugh L.R."/>
            <person name="Kiontke K."/>
            <person name="Gunsalus K."/>
            <person name="Fitch D.H."/>
            <person name="Piano F."/>
        </authorList>
    </citation>
    <scope>NUCLEOTIDE SEQUENCE [LARGE SCALE GENOMIC DNA]</scope>
    <source>
        <strain evidence="2">PF1309</strain>
    </source>
</reference>
<protein>
    <recommendedName>
        <fullName evidence="4">Tudor domain-containing protein</fullName>
    </recommendedName>
</protein>